<feature type="region of interest" description="Disordered" evidence="1">
    <location>
        <begin position="68"/>
        <end position="98"/>
    </location>
</feature>
<evidence type="ECO:0000313" key="3">
    <source>
        <dbReference type="Proteomes" id="UP000677803"/>
    </source>
</evidence>
<dbReference type="AlphaFoldDB" id="A0A8S4AAN3"/>
<dbReference type="EMBL" id="CAJRST010000001">
    <property type="protein sequence ID" value="CAG5853010.1"/>
    <property type="molecule type" value="Genomic_DNA"/>
</dbReference>
<protein>
    <submittedName>
        <fullName evidence="2">(Atlantic silverside) hypothetical protein</fullName>
    </submittedName>
</protein>
<organism evidence="2 3">
    <name type="scientific">Menidia menidia</name>
    <name type="common">Atlantic silverside</name>
    <dbReference type="NCBI Taxonomy" id="238744"/>
    <lineage>
        <taxon>Eukaryota</taxon>
        <taxon>Metazoa</taxon>
        <taxon>Chordata</taxon>
        <taxon>Craniata</taxon>
        <taxon>Vertebrata</taxon>
        <taxon>Euteleostomi</taxon>
        <taxon>Actinopterygii</taxon>
        <taxon>Neopterygii</taxon>
        <taxon>Teleostei</taxon>
        <taxon>Neoteleostei</taxon>
        <taxon>Acanthomorphata</taxon>
        <taxon>Ovalentaria</taxon>
        <taxon>Atherinomorphae</taxon>
        <taxon>Atheriniformes</taxon>
        <taxon>Atherinopsidae</taxon>
        <taxon>Menidiinae</taxon>
        <taxon>Menidia</taxon>
    </lineage>
</organism>
<sequence>MALWQQSSNQSRLDRGAEKRFTPVALMKAVPQAGVRAQPGGAYKGALTDAQRRLERLGSCLPSKLTATHQSSAAHTEKPDIGFDQGPSLHRLPEICSG</sequence>
<gene>
    <name evidence="2" type="ORF">MMEN_LOCUS355</name>
</gene>
<proteinExistence type="predicted"/>
<comment type="caution">
    <text evidence="2">The sequence shown here is derived from an EMBL/GenBank/DDBJ whole genome shotgun (WGS) entry which is preliminary data.</text>
</comment>
<keyword evidence="3" id="KW-1185">Reference proteome</keyword>
<name>A0A8S4AAN3_9TELE</name>
<reference evidence="2" key="1">
    <citation type="submission" date="2021-05" db="EMBL/GenBank/DDBJ databases">
        <authorList>
            <person name="Tigano A."/>
        </authorList>
    </citation>
    <scope>NUCLEOTIDE SEQUENCE</scope>
</reference>
<feature type="compositionally biased region" description="Polar residues" evidence="1">
    <location>
        <begin position="1"/>
        <end position="11"/>
    </location>
</feature>
<dbReference type="Proteomes" id="UP000677803">
    <property type="component" value="Unassembled WGS sequence"/>
</dbReference>
<evidence type="ECO:0000256" key="1">
    <source>
        <dbReference type="SAM" id="MobiDB-lite"/>
    </source>
</evidence>
<feature type="region of interest" description="Disordered" evidence="1">
    <location>
        <begin position="1"/>
        <end position="20"/>
    </location>
</feature>
<accession>A0A8S4AAN3</accession>
<evidence type="ECO:0000313" key="2">
    <source>
        <dbReference type="EMBL" id="CAG5853010.1"/>
    </source>
</evidence>